<evidence type="ECO:0000256" key="1">
    <source>
        <dbReference type="ARBA" id="ARBA00004922"/>
    </source>
</evidence>
<evidence type="ECO:0000256" key="7">
    <source>
        <dbReference type="ARBA" id="ARBA00022803"/>
    </source>
</evidence>
<evidence type="ECO:0000256" key="4">
    <source>
        <dbReference type="ARBA" id="ARBA00022676"/>
    </source>
</evidence>
<dbReference type="SUPFAM" id="SSF48452">
    <property type="entry name" value="TPR-like"/>
    <property type="match status" value="2"/>
</dbReference>
<dbReference type="RefSeq" id="WP_088521199.1">
    <property type="nucleotide sequence ID" value="NZ_FYDG01000006.1"/>
</dbReference>
<dbReference type="Proteomes" id="UP000198418">
    <property type="component" value="Unassembled WGS sequence"/>
</dbReference>
<dbReference type="Pfam" id="PF13844">
    <property type="entry name" value="Glyco_transf_41"/>
    <property type="match status" value="2"/>
</dbReference>
<evidence type="ECO:0000256" key="3">
    <source>
        <dbReference type="ARBA" id="ARBA00011970"/>
    </source>
</evidence>
<comment type="similarity">
    <text evidence="2">Belongs to the glycosyltransferase 41 family. O-GlcNAc transferase subfamily.</text>
</comment>
<dbReference type="PANTHER" id="PTHR44835">
    <property type="entry name" value="UDP-N-ACETYLGLUCOSAMINE--PEPTIDE N-ACETYLGLUCOSAMINYLTRANSFERASE SPINDLY-RELATED"/>
    <property type="match status" value="1"/>
</dbReference>
<feature type="repeat" description="TPR" evidence="8">
    <location>
        <begin position="258"/>
        <end position="291"/>
    </location>
</feature>
<dbReference type="Pfam" id="PF07719">
    <property type="entry name" value="TPR_2"/>
    <property type="match status" value="1"/>
</dbReference>
<gene>
    <name evidence="10" type="ORF">SAMN06265338_106194</name>
</gene>
<dbReference type="Gene3D" id="1.25.40.10">
    <property type="entry name" value="Tetratricopeptide repeat domain"/>
    <property type="match status" value="5"/>
</dbReference>
<evidence type="ECO:0000256" key="6">
    <source>
        <dbReference type="ARBA" id="ARBA00022737"/>
    </source>
</evidence>
<dbReference type="PROSITE" id="PS50005">
    <property type="entry name" value="TPR"/>
    <property type="match status" value="5"/>
</dbReference>
<dbReference type="InterPro" id="IPR051939">
    <property type="entry name" value="Glycosyltr_41/O-GlcNAc_trsf"/>
</dbReference>
<accession>A0A212RRL5</accession>
<comment type="pathway">
    <text evidence="1">Protein modification; protein glycosylation.</text>
</comment>
<dbReference type="InterPro" id="IPR029489">
    <property type="entry name" value="OGT/SEC/SPY_C"/>
</dbReference>
<keyword evidence="4" id="KW-0328">Glycosyltransferase</keyword>
<feature type="repeat" description="TPR" evidence="8">
    <location>
        <begin position="190"/>
        <end position="223"/>
    </location>
</feature>
<dbReference type="SMART" id="SM00028">
    <property type="entry name" value="TPR"/>
    <property type="match status" value="10"/>
</dbReference>
<dbReference type="EMBL" id="FYDG01000006">
    <property type="protein sequence ID" value="SNB75191.1"/>
    <property type="molecule type" value="Genomic_DNA"/>
</dbReference>
<proteinExistence type="inferred from homology"/>
<dbReference type="Pfam" id="PF13432">
    <property type="entry name" value="TPR_16"/>
    <property type="match status" value="1"/>
</dbReference>
<organism evidence="10 11">
    <name type="scientific">Rhodoblastus acidophilus</name>
    <name type="common">Rhodopseudomonas acidophila</name>
    <dbReference type="NCBI Taxonomy" id="1074"/>
    <lineage>
        <taxon>Bacteria</taxon>
        <taxon>Pseudomonadati</taxon>
        <taxon>Pseudomonadota</taxon>
        <taxon>Alphaproteobacteria</taxon>
        <taxon>Hyphomicrobiales</taxon>
        <taxon>Rhodoblastaceae</taxon>
        <taxon>Rhodoblastus</taxon>
    </lineage>
</organism>
<name>A0A212RRL5_RHOAC</name>
<feature type="domain" description="O-GlcNAc transferase C-terminal" evidence="9">
    <location>
        <begin position="436"/>
        <end position="590"/>
    </location>
</feature>
<dbReference type="Pfam" id="PF13414">
    <property type="entry name" value="TPR_11"/>
    <property type="match status" value="2"/>
</dbReference>
<dbReference type="PROSITE" id="PS50293">
    <property type="entry name" value="TPR_REGION"/>
    <property type="match status" value="3"/>
</dbReference>
<dbReference type="SUPFAM" id="SSF53756">
    <property type="entry name" value="UDP-Glycosyltransferase/glycogen phosphorylase"/>
    <property type="match status" value="1"/>
</dbReference>
<feature type="repeat" description="TPR" evidence="8">
    <location>
        <begin position="122"/>
        <end position="155"/>
    </location>
</feature>
<evidence type="ECO:0000313" key="11">
    <source>
        <dbReference type="Proteomes" id="UP000198418"/>
    </source>
</evidence>
<dbReference type="InterPro" id="IPR013105">
    <property type="entry name" value="TPR_2"/>
</dbReference>
<evidence type="ECO:0000256" key="5">
    <source>
        <dbReference type="ARBA" id="ARBA00022679"/>
    </source>
</evidence>
<evidence type="ECO:0000256" key="8">
    <source>
        <dbReference type="PROSITE-ProRule" id="PRU00339"/>
    </source>
</evidence>
<reference evidence="11" key="1">
    <citation type="submission" date="2017-06" db="EMBL/GenBank/DDBJ databases">
        <authorList>
            <person name="Varghese N."/>
            <person name="Submissions S."/>
        </authorList>
    </citation>
    <scope>NUCLEOTIDE SEQUENCE [LARGE SCALE GENOMIC DNA]</scope>
    <source>
        <strain evidence="11">DSM 137</strain>
    </source>
</reference>
<evidence type="ECO:0000259" key="9">
    <source>
        <dbReference type="Pfam" id="PF13844"/>
    </source>
</evidence>
<keyword evidence="11" id="KW-1185">Reference proteome</keyword>
<dbReference type="InterPro" id="IPR011990">
    <property type="entry name" value="TPR-like_helical_dom_sf"/>
</dbReference>
<dbReference type="PANTHER" id="PTHR44835:SF1">
    <property type="entry name" value="PROTEIN O-GLCNAC TRANSFERASE"/>
    <property type="match status" value="1"/>
</dbReference>
<keyword evidence="5 10" id="KW-0808">Transferase</keyword>
<feature type="repeat" description="TPR" evidence="8">
    <location>
        <begin position="292"/>
        <end position="325"/>
    </location>
</feature>
<dbReference type="Gene3D" id="3.40.50.11380">
    <property type="match status" value="1"/>
</dbReference>
<dbReference type="GO" id="GO:0097363">
    <property type="term" value="F:protein O-acetylglucosaminyltransferase activity"/>
    <property type="evidence" value="ECO:0007669"/>
    <property type="project" value="UniProtKB-EC"/>
</dbReference>
<keyword evidence="7 8" id="KW-0802">TPR repeat</keyword>
<dbReference type="AlphaFoldDB" id="A0A212RRL5"/>
<feature type="domain" description="O-GlcNAc transferase C-terminal" evidence="9">
    <location>
        <begin position="614"/>
        <end position="790"/>
    </location>
</feature>
<sequence length="821" mass="91007">MNGVSVTDQNAAIALTPDEIVAQSLALAVKSHDEGDLAEAEKLYRAILSFQPTQPDALHGMGVIAHQCKQDEVSEQLLRAALEQRSDPTFHNNLALVLLELDRPHEALREVYRALELRTHYPAAYNALGAIQEKLHLRAEATESYKKATELNPAYAAAHSNLGKVLYEIGRSADSEKACDRALELTPACPEALNLKGNLLRMKGVFKKALDYFDRALEARPVCAEIYNNKALTLKAMKRLNEALVAARCAIACEASFAPAIVTLGAILMDQGKLTEAIEQFEKAIACDPENVEAYNNLGSALIQSDRTDEGIEAYERAIELSEEIVATQKKYDMACLLYTRFSYEKALDAFNSALADMPNFVAAKNNVGVAMQNLGMTEEALDAYEQAISLDPKFSAAYSNKLMGMQYSDRYTNADVLELARRFGAHFDRPDPRGFADRDRSPERKLRIGYISGDFNCHPVGFFALPAVSGHDHGRFEITCYYACDTDDEVTAYFRRFADRWRPVTSKSDDEIAEMVREDEIDILVDLNGHTAKTRLTSLGLKPAPIQVHWVGFTGTTGMSTIDYLILDPVSAPPGADKWYAESLVRLPYGRFSYVPMVQELVRAEPPCLSRGYVTFGSFNNITKITDEVFEVWAQIVLAVPGSRLLLKSRALVEEKVRERFIAKFEALGLPLDRLEFRGAGHYRGMLAEYNDMDIALDPYPFGGATTSCDAMLMGVPVITLPSDRLASRQTACFYANMGVEGFVATSRQDYIDRAVALANDPERLREVRKMLPDALIAAPFTDSAKFTARLEDAYRAMWRKFAAGEPAGPITIEAEEATA</sequence>
<feature type="repeat" description="TPR" evidence="8">
    <location>
        <begin position="362"/>
        <end position="395"/>
    </location>
</feature>
<evidence type="ECO:0000256" key="2">
    <source>
        <dbReference type="ARBA" id="ARBA00005386"/>
    </source>
</evidence>
<evidence type="ECO:0000313" key="10">
    <source>
        <dbReference type="EMBL" id="SNB75191.1"/>
    </source>
</evidence>
<dbReference type="Gene3D" id="3.40.50.2000">
    <property type="entry name" value="Glycogen Phosphorylase B"/>
    <property type="match status" value="1"/>
</dbReference>
<protein>
    <recommendedName>
        <fullName evidence="3">protein O-GlcNAc transferase</fullName>
        <ecNumber evidence="3">2.4.1.255</ecNumber>
    </recommendedName>
</protein>
<dbReference type="OrthoDB" id="146908at2"/>
<keyword evidence="6" id="KW-0677">Repeat</keyword>
<dbReference type="InterPro" id="IPR019734">
    <property type="entry name" value="TPR_rpt"/>
</dbReference>
<dbReference type="EC" id="2.4.1.255" evidence="3"/>